<sequence>MTPLFWHQRGTYSRRMRCSCMGSWERREGRARFILSRTMRGGKARGIKRMSERKRRIQALAGSRRQKQIQNGRPRRSLSEGEYRSRVVQSSSLADSLTILGWCPGAGQYNIFYASTGLLQYVVRDLSLNI</sequence>
<organism evidence="2 3">
    <name type="scientific">Chondrus crispus</name>
    <name type="common">Carrageen Irish moss</name>
    <name type="synonym">Polymorpha crispa</name>
    <dbReference type="NCBI Taxonomy" id="2769"/>
    <lineage>
        <taxon>Eukaryota</taxon>
        <taxon>Rhodophyta</taxon>
        <taxon>Florideophyceae</taxon>
        <taxon>Rhodymeniophycidae</taxon>
        <taxon>Gigartinales</taxon>
        <taxon>Gigartinaceae</taxon>
        <taxon>Chondrus</taxon>
    </lineage>
</organism>
<dbReference type="AlphaFoldDB" id="R7Q488"/>
<keyword evidence="3" id="KW-1185">Reference proteome</keyword>
<proteinExistence type="predicted"/>
<dbReference type="KEGG" id="ccp:CHC_T00001388001"/>
<dbReference type="RefSeq" id="XP_005711826.1">
    <property type="nucleotide sequence ID" value="XM_005711769.1"/>
</dbReference>
<name>R7Q488_CHOCR</name>
<dbReference type="Proteomes" id="UP000012073">
    <property type="component" value="Unassembled WGS sequence"/>
</dbReference>
<evidence type="ECO:0000313" key="2">
    <source>
        <dbReference type="EMBL" id="CDF32161.1"/>
    </source>
</evidence>
<dbReference type="Gramene" id="CDF32161">
    <property type="protein sequence ID" value="CDF32161"/>
    <property type="gene ID" value="CHC_T00001388001"/>
</dbReference>
<gene>
    <name evidence="2" type="ORF">CHC_T00001388001</name>
</gene>
<dbReference type="GeneID" id="17319521"/>
<dbReference type="EMBL" id="HG001459">
    <property type="protein sequence ID" value="CDF32161.1"/>
    <property type="molecule type" value="Genomic_DNA"/>
</dbReference>
<feature type="region of interest" description="Disordered" evidence="1">
    <location>
        <begin position="58"/>
        <end position="83"/>
    </location>
</feature>
<protein>
    <submittedName>
        <fullName evidence="2">Uncharacterized protein</fullName>
    </submittedName>
</protein>
<evidence type="ECO:0000313" key="3">
    <source>
        <dbReference type="Proteomes" id="UP000012073"/>
    </source>
</evidence>
<accession>R7Q488</accession>
<reference evidence="3" key="1">
    <citation type="journal article" date="2013" name="Proc. Natl. Acad. Sci. U.S.A.">
        <title>Genome structure and metabolic features in the red seaweed Chondrus crispus shed light on evolution of the Archaeplastida.</title>
        <authorList>
            <person name="Collen J."/>
            <person name="Porcel B."/>
            <person name="Carre W."/>
            <person name="Ball S.G."/>
            <person name="Chaparro C."/>
            <person name="Tonon T."/>
            <person name="Barbeyron T."/>
            <person name="Michel G."/>
            <person name="Noel B."/>
            <person name="Valentin K."/>
            <person name="Elias M."/>
            <person name="Artiguenave F."/>
            <person name="Arun A."/>
            <person name="Aury J.M."/>
            <person name="Barbosa-Neto J.F."/>
            <person name="Bothwell J.H."/>
            <person name="Bouget F.Y."/>
            <person name="Brillet L."/>
            <person name="Cabello-Hurtado F."/>
            <person name="Capella-Gutierrez S."/>
            <person name="Charrier B."/>
            <person name="Cladiere L."/>
            <person name="Cock J.M."/>
            <person name="Coelho S.M."/>
            <person name="Colleoni C."/>
            <person name="Czjzek M."/>
            <person name="Da Silva C."/>
            <person name="Delage L."/>
            <person name="Denoeud F."/>
            <person name="Deschamps P."/>
            <person name="Dittami S.M."/>
            <person name="Gabaldon T."/>
            <person name="Gachon C.M."/>
            <person name="Groisillier A."/>
            <person name="Herve C."/>
            <person name="Jabbari K."/>
            <person name="Katinka M."/>
            <person name="Kloareg B."/>
            <person name="Kowalczyk N."/>
            <person name="Labadie K."/>
            <person name="Leblanc C."/>
            <person name="Lopez P.J."/>
            <person name="McLachlan D.H."/>
            <person name="Meslet-Cladiere L."/>
            <person name="Moustafa A."/>
            <person name="Nehr Z."/>
            <person name="Nyvall Collen P."/>
            <person name="Panaud O."/>
            <person name="Partensky F."/>
            <person name="Poulain J."/>
            <person name="Rensing S.A."/>
            <person name="Rousvoal S."/>
            <person name="Samson G."/>
            <person name="Symeonidi A."/>
            <person name="Weissenbach J."/>
            <person name="Zambounis A."/>
            <person name="Wincker P."/>
            <person name="Boyen C."/>
        </authorList>
    </citation>
    <scope>NUCLEOTIDE SEQUENCE [LARGE SCALE GENOMIC DNA]</scope>
    <source>
        <strain evidence="3">cv. Stackhouse</strain>
    </source>
</reference>
<evidence type="ECO:0000256" key="1">
    <source>
        <dbReference type="SAM" id="MobiDB-lite"/>
    </source>
</evidence>